<dbReference type="EMBL" id="LVLJ01002166">
    <property type="protein sequence ID" value="OAE26533.1"/>
    <property type="molecule type" value="Genomic_DNA"/>
</dbReference>
<reference evidence="8 9" key="1">
    <citation type="submission" date="2016-03" db="EMBL/GenBank/DDBJ databases">
        <title>Mechanisms controlling the formation of the plant cell surface in tip-growing cells are functionally conserved among land plants.</title>
        <authorList>
            <person name="Honkanen S."/>
            <person name="Jones V.A."/>
            <person name="Morieri G."/>
            <person name="Champion C."/>
            <person name="Hetherington A.J."/>
            <person name="Kelly S."/>
            <person name="Saint-Marcoux D."/>
            <person name="Proust H."/>
            <person name="Prescott H."/>
            <person name="Dolan L."/>
        </authorList>
    </citation>
    <scope>NUCLEOTIDE SEQUENCE [LARGE SCALE GENOMIC DNA]</scope>
    <source>
        <strain evidence="9">cv. Tak-1 and cv. Tak-2</strain>
        <tissue evidence="8">Whole gametophyte</tissue>
    </source>
</reference>
<proteinExistence type="predicted"/>
<evidence type="ECO:0000313" key="10">
    <source>
        <dbReference type="Proteomes" id="UP001162541"/>
    </source>
</evidence>
<evidence type="ECO:0000256" key="4">
    <source>
        <dbReference type="ARBA" id="ARBA00023136"/>
    </source>
</evidence>
<dbReference type="PANTHER" id="PTHR31042">
    <property type="entry name" value="CORE-2/I-BRANCHING BETA-1,6-N-ACETYLGLUCOSAMINYLTRANSFERASE FAMILY PROTEIN-RELATED"/>
    <property type="match status" value="1"/>
</dbReference>
<keyword evidence="5" id="KW-0325">Glycoprotein</keyword>
<dbReference type="EMBL" id="AP019870">
    <property type="protein sequence ID" value="BBN10276.1"/>
    <property type="molecule type" value="Genomic_DNA"/>
</dbReference>
<feature type="transmembrane region" description="Helical" evidence="6">
    <location>
        <begin position="35"/>
        <end position="53"/>
    </location>
</feature>
<dbReference type="EMBL" id="AP019870">
    <property type="protein sequence ID" value="BBN10270.1"/>
    <property type="molecule type" value="Genomic_DNA"/>
</dbReference>
<dbReference type="GO" id="GO:0016757">
    <property type="term" value="F:glycosyltransferase activity"/>
    <property type="evidence" value="ECO:0007669"/>
    <property type="project" value="UniProtKB-KW"/>
</dbReference>
<dbReference type="EMBL" id="AP019870">
    <property type="protein sequence ID" value="BBN10273.1"/>
    <property type="molecule type" value="Genomic_DNA"/>
</dbReference>
<accession>A0A176W1Q0</accession>
<dbReference type="Proteomes" id="UP000077202">
    <property type="component" value="Unassembled WGS sequence"/>
</dbReference>
<evidence type="ECO:0000256" key="2">
    <source>
        <dbReference type="ARBA" id="ARBA00022676"/>
    </source>
</evidence>
<evidence type="ECO:0000313" key="8">
    <source>
        <dbReference type="EMBL" id="OAE26533.1"/>
    </source>
</evidence>
<dbReference type="InterPro" id="IPR003406">
    <property type="entry name" value="Glyco_trans_14"/>
</dbReference>
<name>A0A176W1Q0_MARPO</name>
<dbReference type="GO" id="GO:0016020">
    <property type="term" value="C:membrane"/>
    <property type="evidence" value="ECO:0007669"/>
    <property type="project" value="UniProtKB-SubCell"/>
</dbReference>
<dbReference type="EMBL" id="AP019870">
    <property type="protein sequence ID" value="BBN10271.1"/>
    <property type="molecule type" value="Genomic_DNA"/>
</dbReference>
<evidence type="ECO:0000256" key="3">
    <source>
        <dbReference type="ARBA" id="ARBA00022679"/>
    </source>
</evidence>
<organism evidence="8 9">
    <name type="scientific">Marchantia polymorpha subsp. ruderalis</name>
    <dbReference type="NCBI Taxonomy" id="1480154"/>
    <lineage>
        <taxon>Eukaryota</taxon>
        <taxon>Viridiplantae</taxon>
        <taxon>Streptophyta</taxon>
        <taxon>Embryophyta</taxon>
        <taxon>Marchantiophyta</taxon>
        <taxon>Marchantiopsida</taxon>
        <taxon>Marchantiidae</taxon>
        <taxon>Marchantiales</taxon>
        <taxon>Marchantiaceae</taxon>
        <taxon>Marchantia</taxon>
    </lineage>
</organism>
<keyword evidence="3" id="KW-0808">Transferase</keyword>
<evidence type="ECO:0000313" key="9">
    <source>
        <dbReference type="Proteomes" id="UP000077202"/>
    </source>
</evidence>
<evidence type="ECO:0000256" key="1">
    <source>
        <dbReference type="ARBA" id="ARBA00004606"/>
    </source>
</evidence>
<keyword evidence="4 6" id="KW-0472">Membrane</keyword>
<evidence type="ECO:0000256" key="5">
    <source>
        <dbReference type="ARBA" id="ARBA00023180"/>
    </source>
</evidence>
<evidence type="ECO:0000256" key="6">
    <source>
        <dbReference type="SAM" id="Phobius"/>
    </source>
</evidence>
<dbReference type="EMBL" id="AP019870">
    <property type="protein sequence ID" value="BBN10275.1"/>
    <property type="molecule type" value="Genomic_DNA"/>
</dbReference>
<keyword evidence="2" id="KW-0328">Glycosyltransferase</keyword>
<evidence type="ECO:0000313" key="7">
    <source>
        <dbReference type="EMBL" id="BBN10269.1"/>
    </source>
</evidence>
<dbReference type="EMBL" id="AP019870">
    <property type="protein sequence ID" value="BBN10274.1"/>
    <property type="molecule type" value="Genomic_DNA"/>
</dbReference>
<reference evidence="10" key="3">
    <citation type="journal article" date="2020" name="Curr. Biol.">
        <title>Chromatin organization in early land plants reveals an ancestral association between H3K27me3, transposons, and constitutive heterochromatin.</title>
        <authorList>
            <person name="Montgomery S.A."/>
            <person name="Tanizawa Y."/>
            <person name="Galik B."/>
            <person name="Wang N."/>
            <person name="Ito T."/>
            <person name="Mochizuki T."/>
            <person name="Akimcheva S."/>
            <person name="Bowman J.L."/>
            <person name="Cognat V."/>
            <person name="Marechal-Drouard L."/>
            <person name="Ekker H."/>
            <person name="Hong S.F."/>
            <person name="Kohchi T."/>
            <person name="Lin S.S."/>
            <person name="Liu L.D."/>
            <person name="Nakamura Y."/>
            <person name="Valeeva L.R."/>
            <person name="Shakirov E.V."/>
            <person name="Shippen D.E."/>
            <person name="Wei W.L."/>
            <person name="Yagura M."/>
            <person name="Yamaoka S."/>
            <person name="Yamato K.T."/>
            <person name="Liu C."/>
            <person name="Berger F."/>
        </authorList>
    </citation>
    <scope>NUCLEOTIDE SEQUENCE [LARGE SCALE GENOMIC DNA]</scope>
    <source>
        <strain evidence="10">Tak-1</strain>
    </source>
</reference>
<dbReference type="InterPro" id="IPR044174">
    <property type="entry name" value="BC10-like"/>
</dbReference>
<keyword evidence="6" id="KW-1133">Transmembrane helix</keyword>
<dbReference type="EMBL" id="AP019870">
    <property type="protein sequence ID" value="BBN10272.1"/>
    <property type="molecule type" value="Genomic_DNA"/>
</dbReference>
<protein>
    <submittedName>
        <fullName evidence="8">Uncharacterized protein</fullName>
    </submittedName>
</protein>
<sequence length="410" mass="47020">MMATASRKPGADNSSSALSSSAQVKIRVGSSYRELACVFTLIFLPVIIFLIHSSSPAPSDPISLQRVEKIEDDPVLPFCEPPLHFLTEHSLLDCAARKARLHERNSRNVASKGKPGPQRLAFCFLSRGHLPHEHLWRRFFHGQEELHSIYVHTHPSFQFPNTSLFYGHQVPSEKVERMSISLVDAMRRLMAYAVLDPEHGSTNSWFIFACEVTIPIRSFSYTYDYLTKSRHSFVESFAPVSRYYSWETLPEFERWRLRKGEVWMALQRRHAAMILGDWSIYFKFRSQCTFGCNPDESYVQTFLALVDPGGIANRTVMYVDWTGIHISSPKTFEDRHMSPQWVQDIQGRRADGDGQYHDTSLDMEVRNLSRITRTCYYNGVPNSACFLFVRKVGPRASPLLGNFTQSILGY</sequence>
<keyword evidence="6" id="KW-0812">Transmembrane</keyword>
<gene>
    <name evidence="8" type="ORF">AXG93_1406s1250</name>
    <name evidence="7" type="ORF">Mp_5g02270</name>
</gene>
<dbReference type="EMBL" id="AP019870">
    <property type="protein sequence ID" value="BBN10269.1"/>
    <property type="molecule type" value="Genomic_DNA"/>
</dbReference>
<dbReference type="PANTHER" id="PTHR31042:SF137">
    <property type="entry name" value="GLYCOSYL TRANSFERASE, FAMILY 14"/>
    <property type="match status" value="1"/>
</dbReference>
<keyword evidence="9" id="KW-1185">Reference proteome</keyword>
<dbReference type="Proteomes" id="UP001162541">
    <property type="component" value="Chromosome 5"/>
</dbReference>
<dbReference type="AlphaFoldDB" id="A0A176W1Q0"/>
<reference evidence="7" key="2">
    <citation type="journal article" date="2019" name="Curr. Biol.">
        <title>Chromatin organization in early land plants reveals an ancestral association between H3K27me3, transposons, and constitutive heterochromatin.</title>
        <authorList>
            <person name="Montgomery S.A."/>
            <person name="Tanizawa Y."/>
            <person name="Galik B."/>
            <person name="Wang N."/>
            <person name="Ito T."/>
            <person name="Mochizuki T."/>
            <person name="Akimcheva S."/>
            <person name="Bowman J."/>
            <person name="Cognat V."/>
            <person name="Drouard L."/>
            <person name="Ekker H."/>
            <person name="Houng S."/>
            <person name="Kohchi T."/>
            <person name="Lin S."/>
            <person name="Liu L.D."/>
            <person name="Nakamura Y."/>
            <person name="Valeeva L.R."/>
            <person name="Shakirov E.V."/>
            <person name="Shippen D.E."/>
            <person name="Wei W."/>
            <person name="Yagura M."/>
            <person name="Yamaoka S."/>
            <person name="Yamato K.T."/>
            <person name="Liu C."/>
            <person name="Berger F."/>
        </authorList>
    </citation>
    <scope>NUCLEOTIDE SEQUENCE [LARGE SCALE GENOMIC DNA]</scope>
    <source>
        <strain evidence="7">Tak-1</strain>
    </source>
</reference>
<dbReference type="Pfam" id="PF02485">
    <property type="entry name" value="Branch"/>
    <property type="match status" value="1"/>
</dbReference>
<comment type="subcellular location">
    <subcellularLocation>
        <location evidence="1">Membrane</location>
        <topology evidence="1">Single-pass type II membrane protein</topology>
    </subcellularLocation>
</comment>